<dbReference type="InterPro" id="IPR023057">
    <property type="entry name" value="GlnE"/>
</dbReference>
<dbReference type="InterPro" id="IPR043519">
    <property type="entry name" value="NT_sf"/>
</dbReference>
<keyword evidence="6 7" id="KW-0511">Multifunctional enzyme</keyword>
<sequence length="1005" mass="110772">MPIVSTIPVPVPSSLITPPRPADPAAVKVGLERWAEQAARCPDQDAATFAREYVEDAAGRVLLESVFGNSPFLTQALISDLPFVRRLFTDGYDSAFDAELDAIRTELATEREMPRLMARLRIAKRRVALLTAVADMAGAWDLARVTGALSRFAETALHLACDHLLVKAAGAGSLILPDPENPSVGSGLIILAMGKFGARELNYSSDIDLIVLYDDHVVQTTQPDNMARTFVRLARDLVRIMEERTRDGYVFRTDLRLRPDPGATPLAVSVSAAEAYYGSLGQNWERAAMIKARAVAGDLDAGRTFLRFLVPFIWRRSLDFAAIQDIHSIKRQINAHRGYKAVAVNGHNVKLGRGGIREIEFFAQTQQLIFGGRDPTLRTSGTEPSLLALVEAGRIDRSVADELIQAYRYLRTVEHRIQMKEDRQTHALPADDAGVAALALFMGYDGPEPFRTDLLATMTLVEDHYAALFEEAPPLAGSAGNLVFTGTEDDPDTLETLRNMGFGNPGAVASHVRGWHHGRYRATRSTRARELLTELGPALLEALGSTPHPDDAFNRFDEFLARLPAGVQLFSMFYSNPNLLNLVAEIMGTAPRLAEVLSRNPNRLDAVLTPGFFDGLPDRQSLAEQLDLLLAQARDFEDVLNIARRWTNDQILWAGIHILRNITDGERCGPFLSDVADLALAALEPRVTDDFARRHGRFNGHSVAILALGKLGSRQMTLRSDLDLIMVYDVPPGLGTSDGPKPLAPNEYFIRLTQRMINAVTAPTGEGRLYDIDMRLRPSGNSGPLAISLEAFTRYQLNDAWTWEHMALTRARVIHGPAELASRLNDAVREVLTRPRDPDKLLRDVAEMRVRIDKEFGTTDIWEVKYVRGGTIDVEFIAQYLMLRHASDHPEILSSDAATALRAAAQAGVLDGTVAEDLCAALSLWRRIQGFLRLTTEGKFVADKAPAGLREAMIRAAFPERAEDQDFGFDALELLARDIAARAYRHFTALVDEPAAKLGQATPAP</sequence>
<evidence type="ECO:0000259" key="9">
    <source>
        <dbReference type="Pfam" id="PF08335"/>
    </source>
</evidence>
<keyword evidence="1 7" id="KW-0808">Transferase</keyword>
<keyword evidence="11" id="KW-1185">Reference proteome</keyword>
<dbReference type="NCBIfam" id="NF008292">
    <property type="entry name" value="PRK11072.1"/>
    <property type="match status" value="1"/>
</dbReference>
<evidence type="ECO:0000313" key="11">
    <source>
        <dbReference type="Proteomes" id="UP000321523"/>
    </source>
</evidence>
<dbReference type="SUPFAM" id="SSF81593">
    <property type="entry name" value="Nucleotidyltransferase substrate binding subunit/domain"/>
    <property type="match status" value="2"/>
</dbReference>
<dbReference type="Proteomes" id="UP000321523">
    <property type="component" value="Unassembled WGS sequence"/>
</dbReference>
<accession>A0A512DY89</accession>
<comment type="catalytic activity">
    <reaction evidence="7">
        <text>[glutamine synthetase]-L-tyrosine + ATP = [glutamine synthetase]-O(4)-(5'-adenylyl)-L-tyrosine + diphosphate</text>
        <dbReference type="Rhea" id="RHEA:18589"/>
        <dbReference type="Rhea" id="RHEA-COMP:10660"/>
        <dbReference type="Rhea" id="RHEA-COMP:10661"/>
        <dbReference type="ChEBI" id="CHEBI:30616"/>
        <dbReference type="ChEBI" id="CHEBI:33019"/>
        <dbReference type="ChEBI" id="CHEBI:46858"/>
        <dbReference type="ChEBI" id="CHEBI:83624"/>
        <dbReference type="EC" id="2.7.7.42"/>
    </reaction>
</comment>
<dbReference type="GO" id="GO:0005829">
    <property type="term" value="C:cytosol"/>
    <property type="evidence" value="ECO:0007669"/>
    <property type="project" value="TreeGrafter"/>
</dbReference>
<dbReference type="GO" id="GO:0008882">
    <property type="term" value="F:[glutamate-ammonia-ligase] adenylyltransferase activity"/>
    <property type="evidence" value="ECO:0007669"/>
    <property type="project" value="UniProtKB-UniRule"/>
</dbReference>
<dbReference type="Gene3D" id="3.30.460.10">
    <property type="entry name" value="Beta Polymerase, domain 2"/>
    <property type="match status" value="2"/>
</dbReference>
<name>A0A512DY89_9PROT</name>
<proteinExistence type="inferred from homology"/>
<feature type="region of interest" description="Adenylyl removase" evidence="7">
    <location>
        <begin position="1"/>
        <end position="472"/>
    </location>
</feature>
<dbReference type="Pfam" id="PF08335">
    <property type="entry name" value="GlnD_UR_UTase"/>
    <property type="match status" value="1"/>
</dbReference>
<dbReference type="GO" id="GO:0000820">
    <property type="term" value="P:regulation of glutamine family amino acid metabolic process"/>
    <property type="evidence" value="ECO:0007669"/>
    <property type="project" value="UniProtKB-UniRule"/>
</dbReference>
<dbReference type="GO" id="GO:0000287">
    <property type="term" value="F:magnesium ion binding"/>
    <property type="evidence" value="ECO:0007669"/>
    <property type="project" value="UniProtKB-UniRule"/>
</dbReference>
<evidence type="ECO:0000259" key="8">
    <source>
        <dbReference type="Pfam" id="PF03710"/>
    </source>
</evidence>
<comment type="catalytic activity">
    <reaction evidence="7">
        <text>[glutamine synthetase]-O(4)-(5'-adenylyl)-L-tyrosine + phosphate = [glutamine synthetase]-L-tyrosine + ADP</text>
        <dbReference type="Rhea" id="RHEA:43716"/>
        <dbReference type="Rhea" id="RHEA-COMP:10660"/>
        <dbReference type="Rhea" id="RHEA-COMP:10661"/>
        <dbReference type="ChEBI" id="CHEBI:43474"/>
        <dbReference type="ChEBI" id="CHEBI:46858"/>
        <dbReference type="ChEBI" id="CHEBI:83624"/>
        <dbReference type="ChEBI" id="CHEBI:456216"/>
        <dbReference type="EC" id="2.7.7.89"/>
    </reaction>
</comment>
<keyword evidence="4 7" id="KW-0067">ATP-binding</keyword>
<keyword evidence="10" id="KW-0436">Ligase</keyword>
<evidence type="ECO:0000256" key="1">
    <source>
        <dbReference type="ARBA" id="ARBA00022679"/>
    </source>
</evidence>
<comment type="similarity">
    <text evidence="7">Belongs to the GlnE family.</text>
</comment>
<evidence type="ECO:0000256" key="4">
    <source>
        <dbReference type="ARBA" id="ARBA00022840"/>
    </source>
</evidence>
<dbReference type="NCBIfam" id="NF010706">
    <property type="entry name" value="PRK14108.1"/>
    <property type="match status" value="1"/>
</dbReference>
<evidence type="ECO:0000313" key="10">
    <source>
        <dbReference type="EMBL" id="GEO41425.1"/>
    </source>
</evidence>
<dbReference type="EC" id="2.7.7.89" evidence="7"/>
<dbReference type="Gene3D" id="1.20.120.330">
    <property type="entry name" value="Nucleotidyltransferases domain 2"/>
    <property type="match status" value="2"/>
</dbReference>
<evidence type="ECO:0000256" key="6">
    <source>
        <dbReference type="ARBA" id="ARBA00023268"/>
    </source>
</evidence>
<dbReference type="EMBL" id="BJYZ01000028">
    <property type="protein sequence ID" value="GEO41425.1"/>
    <property type="molecule type" value="Genomic_DNA"/>
</dbReference>
<dbReference type="SUPFAM" id="SSF81301">
    <property type="entry name" value="Nucleotidyltransferase"/>
    <property type="match status" value="2"/>
</dbReference>
<evidence type="ECO:0000256" key="5">
    <source>
        <dbReference type="ARBA" id="ARBA00022842"/>
    </source>
</evidence>
<feature type="domain" description="Glutamate-ammonia ligase adenylyltransferase repeated" evidence="8">
    <location>
        <begin position="582"/>
        <end position="823"/>
    </location>
</feature>
<dbReference type="Pfam" id="PF03710">
    <property type="entry name" value="GlnE"/>
    <property type="match status" value="2"/>
</dbReference>
<organism evidence="10 11">
    <name type="scientific">Skermanella aerolata</name>
    <dbReference type="NCBI Taxonomy" id="393310"/>
    <lineage>
        <taxon>Bacteria</taxon>
        <taxon>Pseudomonadati</taxon>
        <taxon>Pseudomonadota</taxon>
        <taxon>Alphaproteobacteria</taxon>
        <taxon>Rhodospirillales</taxon>
        <taxon>Azospirillaceae</taxon>
        <taxon>Skermanella</taxon>
    </lineage>
</organism>
<comment type="function">
    <text evidence="7">Involved in the regulation of glutamine synthetase GlnA, a key enzyme in the process to assimilate ammonia. When cellular nitrogen levels are high, the C-terminal adenylyl transferase (AT) inactivates GlnA by covalent transfer of an adenylyl group from ATP to specific tyrosine residue of GlnA, thus reducing its activity. Conversely, when nitrogen levels are low, the N-terminal adenylyl removase (AR) activates GlnA by removing the adenylyl group by phosphorolysis, increasing its activity. The regulatory region of GlnE binds the signal transduction protein PII (GlnB) which indicates the nitrogen status of the cell.</text>
</comment>
<keyword evidence="3 7" id="KW-0547">Nucleotide-binding</keyword>
<gene>
    <name evidence="7 10" type="primary">glnE</name>
    <name evidence="10" type="ORF">SAE02_55730</name>
</gene>
<feature type="region of interest" description="Adenylyl transferase" evidence="7">
    <location>
        <begin position="476"/>
        <end position="1005"/>
    </location>
</feature>
<dbReference type="EC" id="2.7.7.42" evidence="7"/>
<dbReference type="PANTHER" id="PTHR30621:SF0">
    <property type="entry name" value="BIFUNCTIONAL GLUTAMINE SYNTHETASE ADENYLYLTRANSFERASE_ADENYLYL-REMOVING ENZYME"/>
    <property type="match status" value="1"/>
</dbReference>
<comment type="cofactor">
    <cofactor evidence="7">
        <name>Mg(2+)</name>
        <dbReference type="ChEBI" id="CHEBI:18420"/>
    </cofactor>
</comment>
<protein>
    <recommendedName>
        <fullName evidence="7">Bifunctional glutamine synthetase adenylyltransferase/adenylyl-removing enzyme</fullName>
    </recommendedName>
    <alternativeName>
        <fullName evidence="7">ATP:glutamine synthetase adenylyltransferase</fullName>
    </alternativeName>
    <alternativeName>
        <fullName evidence="7">ATase</fullName>
    </alternativeName>
    <domain>
        <recommendedName>
            <fullName evidence="7">Glutamine synthetase adenylyl-L-tyrosine phosphorylase</fullName>
            <ecNumber evidence="7">2.7.7.89</ecNumber>
        </recommendedName>
        <alternativeName>
            <fullName evidence="7">Adenylyl removase</fullName>
            <shortName evidence="7">AR</shortName>
            <shortName evidence="7">AT-N</shortName>
        </alternativeName>
    </domain>
    <domain>
        <recommendedName>
            <fullName evidence="7">Glutamine synthetase adenylyl transferase</fullName>
            <ecNumber evidence="7">2.7.7.42</ecNumber>
        </recommendedName>
        <alternativeName>
            <fullName evidence="7">Adenylyl transferase</fullName>
            <shortName evidence="7">AT</shortName>
            <shortName evidence="7">AT-C</shortName>
        </alternativeName>
    </domain>
</protein>
<dbReference type="Gene3D" id="1.20.120.1510">
    <property type="match status" value="1"/>
</dbReference>
<feature type="domain" description="Glutamate-ammonia ligase adenylyltransferase repeated" evidence="8">
    <location>
        <begin position="63"/>
        <end position="307"/>
    </location>
</feature>
<dbReference type="PANTHER" id="PTHR30621">
    <property type="entry name" value="GLUTAMINE SYNTHETASE ADENYLYLTRANSFERASE"/>
    <property type="match status" value="1"/>
</dbReference>
<dbReference type="GO" id="GO:0005524">
    <property type="term" value="F:ATP binding"/>
    <property type="evidence" value="ECO:0007669"/>
    <property type="project" value="UniProtKB-UniRule"/>
</dbReference>
<evidence type="ECO:0000256" key="3">
    <source>
        <dbReference type="ARBA" id="ARBA00022741"/>
    </source>
</evidence>
<dbReference type="AlphaFoldDB" id="A0A512DY89"/>
<dbReference type="InterPro" id="IPR013546">
    <property type="entry name" value="PII_UdlTrfase/GS_AdlTrfase"/>
</dbReference>
<evidence type="ECO:0000256" key="2">
    <source>
        <dbReference type="ARBA" id="ARBA00022695"/>
    </source>
</evidence>
<keyword evidence="2 7" id="KW-0548">Nucleotidyltransferase</keyword>
<dbReference type="GO" id="GO:0047388">
    <property type="term" value="F:[glutamine synthetase]-adenylyl-L-tyrosine phosphorylase activity"/>
    <property type="evidence" value="ECO:0007669"/>
    <property type="project" value="UniProtKB-EC"/>
</dbReference>
<keyword evidence="5 7" id="KW-0460">Magnesium</keyword>
<reference evidence="10 11" key="1">
    <citation type="submission" date="2019-07" db="EMBL/GenBank/DDBJ databases">
        <title>Whole genome shotgun sequence of Skermanella aerolata NBRC 106429.</title>
        <authorList>
            <person name="Hosoyama A."/>
            <person name="Uohara A."/>
            <person name="Ohji S."/>
            <person name="Ichikawa N."/>
        </authorList>
    </citation>
    <scope>NUCLEOTIDE SEQUENCE [LARGE SCALE GENOMIC DNA]</scope>
    <source>
        <strain evidence="10 11">NBRC 106429</strain>
    </source>
</reference>
<dbReference type="CDD" id="cd05401">
    <property type="entry name" value="NT_GlnE_GlnD_like"/>
    <property type="match status" value="2"/>
</dbReference>
<dbReference type="InterPro" id="IPR005190">
    <property type="entry name" value="GlnE_rpt_dom"/>
</dbReference>
<dbReference type="GO" id="GO:0016874">
    <property type="term" value="F:ligase activity"/>
    <property type="evidence" value="ECO:0007669"/>
    <property type="project" value="UniProtKB-KW"/>
</dbReference>
<evidence type="ECO:0000256" key="7">
    <source>
        <dbReference type="HAMAP-Rule" id="MF_00802"/>
    </source>
</evidence>
<dbReference type="HAMAP" id="MF_00802">
    <property type="entry name" value="GlnE"/>
    <property type="match status" value="1"/>
</dbReference>
<feature type="domain" description="PII-uridylyltransferase/Glutamine-synthetase adenylyltransferase" evidence="9">
    <location>
        <begin position="329"/>
        <end position="469"/>
    </location>
</feature>
<comment type="caution">
    <text evidence="10">The sequence shown here is derived from an EMBL/GenBank/DDBJ whole genome shotgun (WGS) entry which is preliminary data.</text>
</comment>